<dbReference type="AlphaFoldDB" id="A0A0L8FP35"/>
<name>A0A0L8FP35_OCTBM</name>
<accession>A0A0L8FP35</accession>
<protein>
    <recommendedName>
        <fullName evidence="1">DUF7041 domain-containing protein</fullName>
    </recommendedName>
</protein>
<sequence length="190" mass="21384">LPQFWSKRAELWFVQAEAQFDINKITADQTKYSHVVGALDEGTATKVLNILTHRPPTNKYAILKDTLVDTFRRSEREVAVRILVEELGDSKPSELMDRMLALLPPQVQALIIQTEIKDLRQLAKAVDRHFLSSGVLANAIGSASRRGKVKRDDLCFYHAKFGKKAIKCKQTCSFRIPSPANQGNSRAGHR</sequence>
<dbReference type="STRING" id="37653.A0A0L8FP35"/>
<feature type="non-terminal residue" evidence="2">
    <location>
        <position position="1"/>
    </location>
</feature>
<dbReference type="Pfam" id="PF23055">
    <property type="entry name" value="DUF7041"/>
    <property type="match status" value="1"/>
</dbReference>
<evidence type="ECO:0000313" key="2">
    <source>
        <dbReference type="EMBL" id="KOF66408.1"/>
    </source>
</evidence>
<feature type="domain" description="DUF7041" evidence="1">
    <location>
        <begin position="1"/>
        <end position="78"/>
    </location>
</feature>
<dbReference type="InterPro" id="IPR055469">
    <property type="entry name" value="DUF7041"/>
</dbReference>
<dbReference type="EMBL" id="KQ428137">
    <property type="protein sequence ID" value="KOF66408.1"/>
    <property type="molecule type" value="Genomic_DNA"/>
</dbReference>
<organism evidence="2">
    <name type="scientific">Octopus bimaculoides</name>
    <name type="common">California two-spotted octopus</name>
    <dbReference type="NCBI Taxonomy" id="37653"/>
    <lineage>
        <taxon>Eukaryota</taxon>
        <taxon>Metazoa</taxon>
        <taxon>Spiralia</taxon>
        <taxon>Lophotrochozoa</taxon>
        <taxon>Mollusca</taxon>
        <taxon>Cephalopoda</taxon>
        <taxon>Coleoidea</taxon>
        <taxon>Octopodiformes</taxon>
        <taxon>Octopoda</taxon>
        <taxon>Incirrata</taxon>
        <taxon>Octopodidae</taxon>
        <taxon>Octopus</taxon>
    </lineage>
</organism>
<dbReference type="PANTHER" id="PTHR33327:SF3">
    <property type="entry name" value="RNA-DIRECTED DNA POLYMERASE"/>
    <property type="match status" value="1"/>
</dbReference>
<reference evidence="2" key="1">
    <citation type="submission" date="2015-07" db="EMBL/GenBank/DDBJ databases">
        <title>MeaNS - Measles Nucleotide Surveillance Program.</title>
        <authorList>
            <person name="Tran T."/>
            <person name="Druce J."/>
        </authorList>
    </citation>
    <scope>NUCLEOTIDE SEQUENCE</scope>
    <source>
        <strain evidence="2">UCB-OBI-ISO-001</strain>
        <tissue evidence="2">Gonad</tissue>
    </source>
</reference>
<proteinExistence type="predicted"/>
<dbReference type="PANTHER" id="PTHR33327">
    <property type="entry name" value="ENDONUCLEASE"/>
    <property type="match status" value="1"/>
</dbReference>
<evidence type="ECO:0000259" key="1">
    <source>
        <dbReference type="Pfam" id="PF23055"/>
    </source>
</evidence>
<gene>
    <name evidence="2" type="ORF">OCBIM_22012370mg</name>
</gene>